<dbReference type="GO" id="GO:0000127">
    <property type="term" value="C:transcription factor TFIIIC complex"/>
    <property type="evidence" value="ECO:0007669"/>
    <property type="project" value="TreeGrafter"/>
</dbReference>
<evidence type="ECO:0000259" key="2">
    <source>
        <dbReference type="Pfam" id="PF10419"/>
    </source>
</evidence>
<evidence type="ECO:0000256" key="1">
    <source>
        <dbReference type="SAM" id="MobiDB-lite"/>
    </source>
</evidence>
<feature type="domain" description="Transcription factor TFIIIC triple barrel" evidence="2">
    <location>
        <begin position="37"/>
        <end position="123"/>
    </location>
</feature>
<feature type="compositionally biased region" description="Basic and acidic residues" evidence="1">
    <location>
        <begin position="287"/>
        <end position="303"/>
    </location>
</feature>
<dbReference type="Proteomes" id="UP000812966">
    <property type="component" value="Unassembled WGS sequence"/>
</dbReference>
<feature type="compositionally biased region" description="Low complexity" evidence="1">
    <location>
        <begin position="275"/>
        <end position="286"/>
    </location>
</feature>
<feature type="compositionally biased region" description="Acidic residues" evidence="1">
    <location>
        <begin position="139"/>
        <end position="159"/>
    </location>
</feature>
<dbReference type="Gene3D" id="2.60.40.4370">
    <property type="match status" value="1"/>
</dbReference>
<name>A0A8K0JQV9_9TREE</name>
<organism evidence="3 4">
    <name type="scientific">Filobasidium floriforme</name>
    <dbReference type="NCBI Taxonomy" id="5210"/>
    <lineage>
        <taxon>Eukaryota</taxon>
        <taxon>Fungi</taxon>
        <taxon>Dikarya</taxon>
        <taxon>Basidiomycota</taxon>
        <taxon>Agaricomycotina</taxon>
        <taxon>Tremellomycetes</taxon>
        <taxon>Filobasidiales</taxon>
        <taxon>Filobasidiaceae</taxon>
        <taxon>Filobasidium</taxon>
    </lineage>
</organism>
<dbReference type="InterPro" id="IPR019481">
    <property type="entry name" value="TFIIIC_triple_barrel"/>
</dbReference>
<dbReference type="GO" id="GO:0006383">
    <property type="term" value="P:transcription by RNA polymerase III"/>
    <property type="evidence" value="ECO:0007669"/>
    <property type="project" value="InterPro"/>
</dbReference>
<evidence type="ECO:0000313" key="3">
    <source>
        <dbReference type="EMBL" id="KAG7535982.1"/>
    </source>
</evidence>
<dbReference type="PANTHER" id="PTHR21860:SF2">
    <property type="entry name" value="GENERAL TRANSCRIPTION FACTOR 3C POLYPEPTIDE 6"/>
    <property type="match status" value="1"/>
</dbReference>
<keyword evidence="4" id="KW-1185">Reference proteome</keyword>
<protein>
    <recommendedName>
        <fullName evidence="2">Transcription factor TFIIIC triple barrel domain-containing protein</fullName>
    </recommendedName>
</protein>
<dbReference type="AlphaFoldDB" id="A0A8K0JQV9"/>
<comment type="caution">
    <text evidence="3">The sequence shown here is derived from an EMBL/GenBank/DDBJ whole genome shotgun (WGS) entry which is preliminary data.</text>
</comment>
<dbReference type="PANTHER" id="PTHR21860">
    <property type="entry name" value="TRANSCRIPTION INITIATION FACTOR IIIC TFIIIC , POLYPEPTIDE 6-RELATED"/>
    <property type="match status" value="1"/>
</dbReference>
<gene>
    <name evidence="3" type="ORF">FFLO_03502</name>
</gene>
<sequence>MAGRTYPSESLYGPGWTQVSDAEWAALENDDEYEDVEEELYVTMDLGTYVSPTVLMRATECQLVGLDTPKPWLKIGNHVYRGMHDQLIGSEILFRTQKDSEDPLNATHTPFDRTDRRISFRPMVPKAKASSSKKKDKDKDEDEILDMDDADDNDGDPSDLEAIAATASTAKAKKMTAKDAGDTTATGENGTPEISRPEVEAPFGFTKAGRPRKRPGPAPGTKRGPPRPVSLSPPRFDDNGEIIPRRSPTPEPLDPVSESGLQIPDDGIPTRRSSRNPATRAQQRAQAQERLDKKMQKIEKLVEAEVMGTRTGRRKGAKTTPMLPGFQGSELAAKDKKKRETGKGKEQPGQAGPSGTTGDVQSPSLPPPDDDMEVEE</sequence>
<accession>A0A8K0JQV9</accession>
<reference evidence="3" key="1">
    <citation type="submission" date="2020-04" db="EMBL/GenBank/DDBJ databases">
        <title>Analysis of mating type loci in Filobasidium floriforme.</title>
        <authorList>
            <person name="Nowrousian M."/>
        </authorList>
    </citation>
    <scope>NUCLEOTIDE SEQUENCE</scope>
    <source>
        <strain evidence="3">CBS 6242</strain>
    </source>
</reference>
<dbReference type="EMBL" id="JABELV010000065">
    <property type="protein sequence ID" value="KAG7535982.1"/>
    <property type="molecule type" value="Genomic_DNA"/>
</dbReference>
<dbReference type="Pfam" id="PF10419">
    <property type="entry name" value="TFIIIC_sub6"/>
    <property type="match status" value="1"/>
</dbReference>
<feature type="compositionally biased region" description="Polar residues" evidence="1">
    <location>
        <begin position="353"/>
        <end position="363"/>
    </location>
</feature>
<proteinExistence type="predicted"/>
<dbReference type="InterPro" id="IPR042771">
    <property type="entry name" value="GTF3C6-like"/>
</dbReference>
<dbReference type="OrthoDB" id="1877767at2759"/>
<feature type="region of interest" description="Disordered" evidence="1">
    <location>
        <begin position="99"/>
        <end position="376"/>
    </location>
</feature>
<evidence type="ECO:0000313" key="4">
    <source>
        <dbReference type="Proteomes" id="UP000812966"/>
    </source>
</evidence>